<feature type="domain" description="Endonuclease/exonuclease/phosphatase" evidence="2">
    <location>
        <begin position="563"/>
        <end position="802"/>
    </location>
</feature>
<gene>
    <name evidence="3" type="ORF">BN946_scf185042.g93</name>
</gene>
<name>A0A060S4R4_PYCCI</name>
<keyword evidence="1" id="KW-0175">Coiled coil</keyword>
<dbReference type="SUPFAM" id="SSF56219">
    <property type="entry name" value="DNase I-like"/>
    <property type="match status" value="1"/>
</dbReference>
<dbReference type="OrthoDB" id="2742726at2759"/>
<dbReference type="Pfam" id="PF03372">
    <property type="entry name" value="Exo_endo_phos"/>
    <property type="match status" value="1"/>
</dbReference>
<dbReference type="GO" id="GO:0003824">
    <property type="term" value="F:catalytic activity"/>
    <property type="evidence" value="ECO:0007669"/>
    <property type="project" value="InterPro"/>
</dbReference>
<evidence type="ECO:0000259" key="2">
    <source>
        <dbReference type="Pfam" id="PF03372"/>
    </source>
</evidence>
<dbReference type="OMA" id="VWVINET"/>
<dbReference type="HOGENOM" id="CLU_231549_0_0_1"/>
<reference evidence="3" key="1">
    <citation type="submission" date="2014-01" db="EMBL/GenBank/DDBJ databases">
        <title>The genome of the white-rot fungus Pycnoporus cinnabarinus: a basidiomycete model with a versatile arsenal for lignocellulosic biomass breakdown.</title>
        <authorList>
            <person name="Levasseur A."/>
            <person name="Lomascolo A."/>
            <person name="Ruiz-Duenas F.J."/>
            <person name="Uzan E."/>
            <person name="Piumi F."/>
            <person name="Kues U."/>
            <person name="Ram A.F.J."/>
            <person name="Murat C."/>
            <person name="Haon M."/>
            <person name="Benoit I."/>
            <person name="Arfi Y."/>
            <person name="Chevret D."/>
            <person name="Drula E."/>
            <person name="Kwon M.J."/>
            <person name="Gouret P."/>
            <person name="Lesage-Meessen L."/>
            <person name="Lombard V."/>
            <person name="Mariette J."/>
            <person name="Noirot C."/>
            <person name="Park J."/>
            <person name="Patyshakuliyeva A."/>
            <person name="Wieneger R.A.B."/>
            <person name="Wosten H.A.B."/>
            <person name="Martin F."/>
            <person name="Coutinho P.M."/>
            <person name="de Vries R."/>
            <person name="Martinez A.T."/>
            <person name="Klopp C."/>
            <person name="Pontarotti P."/>
            <person name="Henrissat B."/>
            <person name="Record E."/>
        </authorList>
    </citation>
    <scope>NUCLEOTIDE SEQUENCE [LARGE SCALE GENOMIC DNA]</scope>
    <source>
        <strain evidence="3">BRFM137</strain>
    </source>
</reference>
<evidence type="ECO:0000256" key="1">
    <source>
        <dbReference type="SAM" id="Coils"/>
    </source>
</evidence>
<feature type="coiled-coil region" evidence="1">
    <location>
        <begin position="972"/>
        <end position="1001"/>
    </location>
</feature>
<dbReference type="PANTHER" id="PTHR19446">
    <property type="entry name" value="REVERSE TRANSCRIPTASES"/>
    <property type="match status" value="1"/>
</dbReference>
<dbReference type="EMBL" id="CCBP010000034">
    <property type="protein sequence ID" value="CDO69191.1"/>
    <property type="molecule type" value="Genomic_DNA"/>
</dbReference>
<keyword evidence="4" id="KW-1185">Reference proteome</keyword>
<dbReference type="Gene3D" id="3.60.10.10">
    <property type="entry name" value="Endonuclease/exonuclease/phosphatase"/>
    <property type="match status" value="1"/>
</dbReference>
<proteinExistence type="predicted"/>
<dbReference type="Proteomes" id="UP000029665">
    <property type="component" value="Unassembled WGS sequence"/>
</dbReference>
<evidence type="ECO:0000313" key="4">
    <source>
        <dbReference type="Proteomes" id="UP000029665"/>
    </source>
</evidence>
<evidence type="ECO:0000313" key="3">
    <source>
        <dbReference type="EMBL" id="CDO69191.1"/>
    </source>
</evidence>
<organism evidence="3 4">
    <name type="scientific">Pycnoporus cinnabarinus</name>
    <name type="common">Cinnabar-red polypore</name>
    <name type="synonym">Trametes cinnabarina</name>
    <dbReference type="NCBI Taxonomy" id="5643"/>
    <lineage>
        <taxon>Eukaryota</taxon>
        <taxon>Fungi</taxon>
        <taxon>Dikarya</taxon>
        <taxon>Basidiomycota</taxon>
        <taxon>Agaricomycotina</taxon>
        <taxon>Agaricomycetes</taxon>
        <taxon>Polyporales</taxon>
        <taxon>Polyporaceae</taxon>
        <taxon>Trametes</taxon>
    </lineage>
</organism>
<comment type="caution">
    <text evidence="3">The sequence shown here is derived from an EMBL/GenBank/DDBJ whole genome shotgun (WGS) entry which is preliminary data.</text>
</comment>
<protein>
    <recommendedName>
        <fullName evidence="2">Endonuclease/exonuclease/phosphatase domain-containing protein</fullName>
    </recommendedName>
</protein>
<feature type="coiled-coil region" evidence="1">
    <location>
        <begin position="406"/>
        <end position="433"/>
    </location>
</feature>
<accession>A0A060S4R4</accession>
<dbReference type="InterPro" id="IPR036691">
    <property type="entry name" value="Endo/exonu/phosph_ase_sf"/>
</dbReference>
<dbReference type="InterPro" id="IPR005135">
    <property type="entry name" value="Endo/exonuclease/phosphatase"/>
</dbReference>
<sequence length="2170" mass="242258">MSTTTKEVMKVLSSPSTGLTVLPPQSAADHLRRIIDEIKGATDSNEETETVFRAINIRQADTRNALDYAYVSLSQDVIAQPRADILQALRKTILESHPNLRALWRTHAGLDKTRRLSFGMETQKEAQETVAKLNDWLERKGYPYMTKFVSSPAGSWRITYDFVDPNDVDAILASPPVIAGRTYYPNRPRFIIPSYGYQVAILGCRDWQSARATLDKFIRELTAREDNLDPVVYSRMELGGDVYTAVLRDWATTMRIADSADELKDFLARHPLGRHVNPVPQPGLLYVLNGSGLFFRQSSVPDRSSFELRQFRHELDAVRQQGLESMQTLFAEHRRTNETVASVRTGLEHILAGMARLAALQSLDARLVQAELSLSDARQQQNQCNFLALLGDRIPDDLHAANIQRLKDCNDEIDQRRKDVQRLRNERDALTLAAAVPPIAPSDDTEGDAHARPQLTSYIAPTVPSAPSGPSTEALVSTSNRTSRVTVAESCLPPGLSIKPRLQTALATAVSFAPAPHASKPTPRPRASSKLCAPPSSLRVLLAFICLSVFLPLVSASTSFSALTINCNGLANVAKQHAVSNLISAHDPHVWVINETKSPHPMRDRLSADGYLKYEAIGAKNDRGRGGKWGVIVGVKRSLHTQRLVIDESFSSRIVALDIIIASNNGRGYVHRFIGIYAPWDPGVRGDDAHAFWLYVASLCEAAPHSWTVLGDFNTTLLASESLSPTTHDNHNRSAYSAFLSRTSGIDLWLAQNDSDARIHYTCKSPTRHAGLSVIDRVAVSRIGITAGTCTTLPDFIPATDHRPVLVSVALNPPISFRGATTSLVDTTYGPVYPPRFIYPKRSEKERFIHFARLVDERTAALNLADQLVSDDHTFQTRYEALTEILRVSGLDAFELPRRRVSPHNPPPKPTNARIRSILTETKHVNRLISAIKRNTLMTLIDAHPWAQRYFVHFTDTAMDSAYHADGFLIHLKTLRRNLARLRYREEHQELERRATQSSRARINSALMGGSCKRLYVHSLESDGPPAALLSPAGDSTFVTDPEGLKQATVQYFKRLFQRTPRNTSSKPWMDTPAIQQIRGRTSDHPFQWPRPLSLNEFRALLRKGNPRPSPGPDLWEKWCVKALSDAALSLVLDLINYEIVHSHFPACVKPAIMSTIFKHGSRTDLANYRGITCSNFVKNVPFSWLNHLLSSYITSLRILPDTQIATQPGVQARDLTSFLAQIDAYAHRHNLTLFVLRRDQRKGFDRLEPEGFYDAVRAYGLPPTLIDLDRSAQDSVPYQVKTAHGLTQPFVLSGITQQGGPFSPLKSTLTTSMVTYWLEDLSPPDGLLHISTYQSRASRPHIPDDNLSLATQMCEAMDDSLILRTSLKATQSAALLAERFQAAYGWETNWIKSLLYVVHPPDDLPMNITMPSVDQADPDSPAIISHPVPVTTTFFDFLRVMINDPQTQADKIRRLIEDFTFPNLQTRLPITALRRILSQCLISRIRPYLSYQPIPRPVADELDRLLARRVHEYLGFPFQFNHHLLFAPLPDFGFDFPSIARINDSAAIQGLIRDLNHHVSTFRTMARITLADWTCMFNDCRSPLEGTAIRSFQRLNRRLPSSWITAAAVLRDLRIAIHLTDQSFLFTGDVVLRHFFRCLSSHPLAPDSLAITNLERARLTHLRQVASWCAVEDGNPPRLQPLDIASTIARFSAARDWPQIREWLQQLTLADVTQAVTGNANPPTQLWTLALPRSLRRNLAEDFILAAARLSDQRPLPSPQFDDIIASDASARQRPFRPLPSRSHVTFATASTNSSLLLSISPESYASSLHGEVFGLIAACLLHLHAPTAQTPTLYTDHLNSVRFVNNHILRPPNALHPPSFTPASALYNWLLDILSRSASSPTITYTPAHTNSSTTPALANAYVDALASSSHAHSFVSPPLSISLPTFSLPDYALHSSRFGYVESGIYDTLASLFFTNLLSLESLRPNTTLFRDLYDAHPPPAHPYTRASSAYSAAVQLYARSRQLDTALTRYARLGDISPFCRAGCDAVETAHHIFVECPAFESLRLRAKTEVLRDTSEQLRAAETTTLQTDVVLRFTSALFVDDAAIWPQHMTAYYRGTMPPLPHSLFPSDLTSGRLLTRVVHSWHLASIHLASRIWGAYKRRFSSYVSHKSPIIPLPSHLSHLLPS</sequence>